<gene>
    <name evidence="1" type="ORF">QI031_12985</name>
</gene>
<reference evidence="1 2" key="1">
    <citation type="journal article" date="2023" name="Limnol Oceanogr Lett">
        <title>Environmental adaptations by the intertidal Antarctic cyanobacterium Halotia branconii CENA392 as revealed using long-read genome sequencing.</title>
        <authorList>
            <person name="Dextro R.B."/>
            <person name="Delbaje E."/>
            <person name="Freitas P.N.N."/>
            <person name="Geraldes V."/>
            <person name="Pinto E."/>
            <person name="Long P.F."/>
            <person name="Fiore M.F."/>
        </authorList>
    </citation>
    <scope>NUCLEOTIDE SEQUENCE [LARGE SCALE GENOMIC DNA]</scope>
    <source>
        <strain evidence="1 2">CENA392</strain>
    </source>
</reference>
<accession>A0AAJ6PC20</accession>
<name>A0AAJ6PC20_9CYAN</name>
<evidence type="ECO:0000313" key="1">
    <source>
        <dbReference type="EMBL" id="WGV28321.1"/>
    </source>
</evidence>
<sequence length="62" mass="6901">MVSVVKGQLLVASDALSFDYFDYALLCGRYAQAKLSTSALNCREVEVQLPLFKVLFLLLITD</sequence>
<evidence type="ECO:0000313" key="2">
    <source>
        <dbReference type="Proteomes" id="UP001223520"/>
    </source>
</evidence>
<organism evidence="1 2">
    <name type="scientific">Halotia branconii CENA392</name>
    <dbReference type="NCBI Taxonomy" id="1539056"/>
    <lineage>
        <taxon>Bacteria</taxon>
        <taxon>Bacillati</taxon>
        <taxon>Cyanobacteriota</taxon>
        <taxon>Cyanophyceae</taxon>
        <taxon>Nostocales</taxon>
        <taxon>Nodulariaceae</taxon>
        <taxon>Halotia</taxon>
    </lineage>
</organism>
<proteinExistence type="predicted"/>
<dbReference type="AlphaFoldDB" id="A0AAJ6PC20"/>
<protein>
    <submittedName>
        <fullName evidence="1">Uncharacterized protein</fullName>
    </submittedName>
</protein>
<dbReference type="RefSeq" id="WP_281485547.1">
    <property type="nucleotide sequence ID" value="NZ_CP124543.1"/>
</dbReference>
<keyword evidence="2" id="KW-1185">Reference proteome</keyword>
<dbReference type="Proteomes" id="UP001223520">
    <property type="component" value="Chromosome"/>
</dbReference>
<dbReference type="KEGG" id="hbq:QI031_12985"/>
<dbReference type="EMBL" id="CP124543">
    <property type="protein sequence ID" value="WGV28321.1"/>
    <property type="molecule type" value="Genomic_DNA"/>
</dbReference>